<accession>A0A420WIS6</accession>
<reference evidence="2 3" key="1">
    <citation type="submission" date="2018-10" db="EMBL/GenBank/DDBJ databases">
        <title>Genomic Encyclopedia of Type Strains, Phase IV (KMG-IV): sequencing the most valuable type-strain genomes for metagenomic binning, comparative biology and taxonomic classification.</title>
        <authorList>
            <person name="Goeker M."/>
        </authorList>
    </citation>
    <scope>NUCLEOTIDE SEQUENCE [LARGE SCALE GENOMIC DNA]</scope>
    <source>
        <strain evidence="2 3">DSM 22008</strain>
    </source>
</reference>
<dbReference type="RefSeq" id="WP_121098714.1">
    <property type="nucleotide sequence ID" value="NZ_RBII01000001.1"/>
</dbReference>
<feature type="domain" description="DUF6456" evidence="1">
    <location>
        <begin position="107"/>
        <end position="239"/>
    </location>
</feature>
<gene>
    <name evidence="2" type="ORF">DES40_0201</name>
</gene>
<dbReference type="OrthoDB" id="7630628at2"/>
<protein>
    <recommendedName>
        <fullName evidence="1">DUF6456 domain-containing protein</fullName>
    </recommendedName>
</protein>
<dbReference type="InterPro" id="IPR045599">
    <property type="entry name" value="DUF6456"/>
</dbReference>
<sequence length="259" mass="28296">MITFEQQQILRRLIHHKAVISVASGCDAFPAHPHGDRRRRPAFWVPVKDMQALKAEGALEMGASGYRVVPSVKRRLQNGKEASALNQHYDLRERDVYVTGGVQRKARVNTRLSALDRLAHQTDSEGRPLLESSLIEAGKRIAQDYHASGHGLATTQRYDGAGVSSDTNSVEDRFIHRADAKARLQSAREAMGAGLDTAVIAICCLDQSLDAVESAERWAAGSGLTVLTLGLTRLSEHYGTIAGEKNQSVKIHPRQAKSA</sequence>
<evidence type="ECO:0000313" key="2">
    <source>
        <dbReference type="EMBL" id="RKQ70898.1"/>
    </source>
</evidence>
<dbReference type="Proteomes" id="UP000282211">
    <property type="component" value="Unassembled WGS sequence"/>
</dbReference>
<keyword evidence="3" id="KW-1185">Reference proteome</keyword>
<dbReference type="AlphaFoldDB" id="A0A420WIS6"/>
<dbReference type="InParanoid" id="A0A420WIS6"/>
<dbReference type="Pfam" id="PF20057">
    <property type="entry name" value="DUF6456"/>
    <property type="match status" value="1"/>
</dbReference>
<name>A0A420WIS6_9PROT</name>
<comment type="caution">
    <text evidence="2">The sequence shown here is derived from an EMBL/GenBank/DDBJ whole genome shotgun (WGS) entry which is preliminary data.</text>
</comment>
<evidence type="ECO:0000259" key="1">
    <source>
        <dbReference type="Pfam" id="PF20057"/>
    </source>
</evidence>
<organism evidence="2 3">
    <name type="scientific">Litorimonas taeanensis</name>
    <dbReference type="NCBI Taxonomy" id="568099"/>
    <lineage>
        <taxon>Bacteria</taxon>
        <taxon>Pseudomonadati</taxon>
        <taxon>Pseudomonadota</taxon>
        <taxon>Alphaproteobacteria</taxon>
        <taxon>Maricaulales</taxon>
        <taxon>Robiginitomaculaceae</taxon>
    </lineage>
</organism>
<dbReference type="EMBL" id="RBII01000001">
    <property type="protein sequence ID" value="RKQ70898.1"/>
    <property type="molecule type" value="Genomic_DNA"/>
</dbReference>
<proteinExistence type="predicted"/>
<evidence type="ECO:0000313" key="3">
    <source>
        <dbReference type="Proteomes" id="UP000282211"/>
    </source>
</evidence>